<dbReference type="GO" id="GO:0000209">
    <property type="term" value="P:protein polyubiquitination"/>
    <property type="evidence" value="ECO:0007669"/>
    <property type="project" value="TreeGrafter"/>
</dbReference>
<dbReference type="Gene3D" id="2.120.10.30">
    <property type="entry name" value="TolB, C-terminal domain"/>
    <property type="match status" value="1"/>
</dbReference>
<keyword evidence="4" id="KW-1133">Transmembrane helix</keyword>
<dbReference type="PROSITE" id="PS51125">
    <property type="entry name" value="NHL"/>
    <property type="match status" value="2"/>
</dbReference>
<feature type="repeat" description="NHL" evidence="2">
    <location>
        <begin position="664"/>
        <end position="707"/>
    </location>
</feature>
<keyword evidence="4" id="KW-0472">Membrane</keyword>
<protein>
    <submittedName>
        <fullName evidence="6">Uncharacterized protein LOC109478656</fullName>
    </submittedName>
</protein>
<evidence type="ECO:0000313" key="6">
    <source>
        <dbReference type="RefSeq" id="XP_019635880.1"/>
    </source>
</evidence>
<keyword evidence="1" id="KW-0677">Repeat</keyword>
<dbReference type="RefSeq" id="XP_019635880.1">
    <property type="nucleotide sequence ID" value="XM_019780321.1"/>
</dbReference>
<dbReference type="PANTHER" id="PTHR24104:SF50">
    <property type="entry name" value="SMP-30_GLUCONOLACTONASE_LRE-LIKE REGION DOMAIN-CONTAINING PROTEIN"/>
    <property type="match status" value="1"/>
</dbReference>
<keyword evidence="4" id="KW-0812">Transmembrane</keyword>
<dbReference type="KEGG" id="bbel:109478656"/>
<organism evidence="5 6">
    <name type="scientific">Branchiostoma belcheri</name>
    <name type="common">Amphioxus</name>
    <dbReference type="NCBI Taxonomy" id="7741"/>
    <lineage>
        <taxon>Eukaryota</taxon>
        <taxon>Metazoa</taxon>
        <taxon>Chordata</taxon>
        <taxon>Cephalochordata</taxon>
        <taxon>Leptocardii</taxon>
        <taxon>Amphioxiformes</taxon>
        <taxon>Branchiostomatidae</taxon>
        <taxon>Branchiostoma</taxon>
    </lineage>
</organism>
<dbReference type="InterPro" id="IPR011042">
    <property type="entry name" value="6-blade_b-propeller_TolB-like"/>
</dbReference>
<proteinExistence type="predicted"/>
<evidence type="ECO:0000256" key="4">
    <source>
        <dbReference type="SAM" id="Phobius"/>
    </source>
</evidence>
<dbReference type="InterPro" id="IPR050952">
    <property type="entry name" value="TRIM-NHL_E3_ligases"/>
</dbReference>
<feature type="transmembrane region" description="Helical" evidence="4">
    <location>
        <begin position="365"/>
        <end position="387"/>
    </location>
</feature>
<dbReference type="InterPro" id="IPR001258">
    <property type="entry name" value="NHL_repeat"/>
</dbReference>
<accession>A0A6P4Z2X1</accession>
<feature type="region of interest" description="Disordered" evidence="3">
    <location>
        <begin position="1"/>
        <end position="217"/>
    </location>
</feature>
<feature type="region of interest" description="Disordered" evidence="3">
    <location>
        <begin position="230"/>
        <end position="313"/>
    </location>
</feature>
<gene>
    <name evidence="6" type="primary">LOC109478656</name>
</gene>
<dbReference type="GeneID" id="109478656"/>
<evidence type="ECO:0000256" key="1">
    <source>
        <dbReference type="ARBA" id="ARBA00022737"/>
    </source>
</evidence>
<keyword evidence="5" id="KW-1185">Reference proteome</keyword>
<dbReference type="GO" id="GO:0043161">
    <property type="term" value="P:proteasome-mediated ubiquitin-dependent protein catabolic process"/>
    <property type="evidence" value="ECO:0007669"/>
    <property type="project" value="TreeGrafter"/>
</dbReference>
<feature type="region of interest" description="Disordered" evidence="3">
    <location>
        <begin position="391"/>
        <end position="417"/>
    </location>
</feature>
<reference evidence="6" key="1">
    <citation type="submission" date="2025-08" db="UniProtKB">
        <authorList>
            <consortium name="RefSeq"/>
        </authorList>
    </citation>
    <scope>IDENTIFICATION</scope>
    <source>
        <tissue evidence="6">Gonad</tissue>
    </source>
</reference>
<dbReference type="OrthoDB" id="342730at2759"/>
<dbReference type="AlphaFoldDB" id="A0A6P4Z2X1"/>
<dbReference type="CDD" id="cd05819">
    <property type="entry name" value="NHL"/>
    <property type="match status" value="1"/>
</dbReference>
<dbReference type="GO" id="GO:0061630">
    <property type="term" value="F:ubiquitin protein ligase activity"/>
    <property type="evidence" value="ECO:0007669"/>
    <property type="project" value="TreeGrafter"/>
</dbReference>
<name>A0A6P4Z2X1_BRABE</name>
<feature type="region of interest" description="Disordered" evidence="3">
    <location>
        <begin position="436"/>
        <end position="456"/>
    </location>
</feature>
<evidence type="ECO:0000256" key="3">
    <source>
        <dbReference type="SAM" id="MobiDB-lite"/>
    </source>
</evidence>
<feature type="compositionally biased region" description="Pro residues" evidence="3">
    <location>
        <begin position="292"/>
        <end position="304"/>
    </location>
</feature>
<feature type="compositionally biased region" description="Low complexity" evidence="3">
    <location>
        <begin position="174"/>
        <end position="189"/>
    </location>
</feature>
<dbReference type="Pfam" id="PF01436">
    <property type="entry name" value="NHL"/>
    <property type="match status" value="1"/>
</dbReference>
<evidence type="ECO:0000313" key="5">
    <source>
        <dbReference type="Proteomes" id="UP000515135"/>
    </source>
</evidence>
<sequence length="746" mass="80519">MADPRETPRLESEEIEMSVLQGGFNRQDPGIPPPLPPEQTRTDPSCRPKQTQGLPSRHSGQIPEDPTRRSRRRGGRTTEKVPSRHTEETPGLPPRPPEQAPDEPSVTPIRPKQRDGRTAGVYRHRLREEDLVKLPLNPMYGADLDLPSESDGSDHDQQTTPKEVFGATQAEMTASGGPADDSPPADGPGQPLNREVRSARPVLSTQRPGRTTGGAQPVAAAAHVYEDGDTFRQGLGQPLNRDVFGAPTIPKSPRPGGPSDGTQPAAAAAHTYENDDTFRQGLGPALNRDDSPPPVPSTPRPGGPPGGAQQLPSWPQMLLNPQAIINQLQPNAMYDSNVNHPQGVGPVPESRTIWERLRHHQSPRLLLCVAISSVTMVTLLIVVSVLLTHLNSRPDNQDSPATTKSGRNTADSTAWRSSTALMKTDKVTSADVIKVSPVHGRGPSHGVTEAAGPGPINKPVSTGPAPTVDHDSRASVITFGDGSGAGKLRGARGVAVSPDNKIWVADYTKTRLRVYSMAGAFLYEFPQGAPGLGYPSSKTPDDVSIDRDGHLWVLMNGYPASPDSLVQVDREGHLKVKFDLPDTTPRGMHRGMAVGLHNNHVFVTWSDGYSGGVQAFQPDGRFLWDGQRRMKKPTYVTATEEGNIFVSDVNAHYIYKFDENGQYRSRFGGPGLSGGDLNRPRGICTDSSGHILVVDSDNQRVVVYTSRGRYVRHIAVRAKLPKGVAVGLGGQLVVINQSTITVFPRY</sequence>
<feature type="compositionally biased region" description="Basic and acidic residues" evidence="3">
    <location>
        <begin position="1"/>
        <end position="12"/>
    </location>
</feature>
<evidence type="ECO:0000256" key="2">
    <source>
        <dbReference type="PROSITE-ProRule" id="PRU00504"/>
    </source>
</evidence>
<dbReference type="Proteomes" id="UP000515135">
    <property type="component" value="Unplaced"/>
</dbReference>
<feature type="compositionally biased region" description="Basic and acidic residues" evidence="3">
    <location>
        <begin position="76"/>
        <end position="88"/>
    </location>
</feature>
<dbReference type="PANTHER" id="PTHR24104">
    <property type="entry name" value="E3 UBIQUITIN-PROTEIN LIGASE NHLRC1-RELATED"/>
    <property type="match status" value="1"/>
</dbReference>
<dbReference type="SUPFAM" id="SSF101898">
    <property type="entry name" value="NHL repeat"/>
    <property type="match status" value="1"/>
</dbReference>
<feature type="repeat" description="NHL" evidence="2">
    <location>
        <begin position="482"/>
        <end position="518"/>
    </location>
</feature>